<dbReference type="GO" id="GO:0016020">
    <property type="term" value="C:membrane"/>
    <property type="evidence" value="ECO:0007669"/>
    <property type="project" value="UniProtKB-SubCell"/>
</dbReference>
<evidence type="ECO:0000313" key="7">
    <source>
        <dbReference type="EMBL" id="KAF7198061.1"/>
    </source>
</evidence>
<gene>
    <name evidence="7" type="ORF">HII31_00417</name>
</gene>
<name>A0A8H6RTE0_9PEZI</name>
<feature type="transmembrane region" description="Helical" evidence="6">
    <location>
        <begin position="488"/>
        <end position="511"/>
    </location>
</feature>
<dbReference type="InterPro" id="IPR002475">
    <property type="entry name" value="Bcl2-like"/>
</dbReference>
<dbReference type="PIRSF" id="PIRSF006060">
    <property type="entry name" value="AA_transporter"/>
    <property type="match status" value="1"/>
</dbReference>
<feature type="transmembrane region" description="Helical" evidence="6">
    <location>
        <begin position="118"/>
        <end position="136"/>
    </location>
</feature>
<dbReference type="EMBL" id="JABCIY010000003">
    <property type="protein sequence ID" value="KAF7198061.1"/>
    <property type="molecule type" value="Genomic_DNA"/>
</dbReference>
<accession>A0A8H6RTE0</accession>
<feature type="transmembrane region" description="Helical" evidence="6">
    <location>
        <begin position="321"/>
        <end position="346"/>
    </location>
</feature>
<feature type="transmembrane region" description="Helical" evidence="6">
    <location>
        <begin position="207"/>
        <end position="226"/>
    </location>
</feature>
<reference evidence="7" key="1">
    <citation type="submission" date="2020-04" db="EMBL/GenBank/DDBJ databases">
        <title>Draft genome resource of the tomato pathogen Pseudocercospora fuligena.</title>
        <authorList>
            <person name="Zaccaron A."/>
        </authorList>
    </citation>
    <scope>NUCLEOTIDE SEQUENCE</scope>
    <source>
        <strain evidence="7">PF001</strain>
    </source>
</reference>
<proteinExistence type="predicted"/>
<feature type="transmembrane region" description="Helical" evidence="6">
    <location>
        <begin position="366"/>
        <end position="389"/>
    </location>
</feature>
<comment type="subcellular location">
    <subcellularLocation>
        <location evidence="1">Membrane</location>
        <topology evidence="1">Multi-pass membrane protein</topology>
    </subcellularLocation>
</comment>
<evidence type="ECO:0000256" key="5">
    <source>
        <dbReference type="ARBA" id="ARBA00023136"/>
    </source>
</evidence>
<organism evidence="7 8">
    <name type="scientific">Pseudocercospora fuligena</name>
    <dbReference type="NCBI Taxonomy" id="685502"/>
    <lineage>
        <taxon>Eukaryota</taxon>
        <taxon>Fungi</taxon>
        <taxon>Dikarya</taxon>
        <taxon>Ascomycota</taxon>
        <taxon>Pezizomycotina</taxon>
        <taxon>Dothideomycetes</taxon>
        <taxon>Dothideomycetidae</taxon>
        <taxon>Mycosphaerellales</taxon>
        <taxon>Mycosphaerellaceae</taxon>
        <taxon>Pseudocercospora</taxon>
    </lineage>
</organism>
<dbReference type="PANTHER" id="PTHR45649:SF4">
    <property type="entry name" value="TRANSPORTER, PUTATIVE (EUROFUNG)-RELATED"/>
    <property type="match status" value="1"/>
</dbReference>
<protein>
    <submittedName>
        <fullName evidence="7">Putative amino-acid permease PB24D3.02c</fullName>
    </submittedName>
</protein>
<feature type="transmembrane region" description="Helical" evidence="6">
    <location>
        <begin position="442"/>
        <end position="468"/>
    </location>
</feature>
<feature type="transmembrane region" description="Helical" evidence="6">
    <location>
        <begin position="233"/>
        <end position="255"/>
    </location>
</feature>
<evidence type="ECO:0000256" key="6">
    <source>
        <dbReference type="SAM" id="Phobius"/>
    </source>
</evidence>
<feature type="transmembrane region" description="Helical" evidence="6">
    <location>
        <begin position="163"/>
        <end position="187"/>
    </location>
</feature>
<feature type="transmembrane region" description="Helical" evidence="6">
    <location>
        <begin position="81"/>
        <end position="98"/>
    </location>
</feature>
<feature type="transmembrane region" description="Helical" evidence="6">
    <location>
        <begin position="416"/>
        <end position="436"/>
    </location>
</feature>
<evidence type="ECO:0000256" key="1">
    <source>
        <dbReference type="ARBA" id="ARBA00004141"/>
    </source>
</evidence>
<evidence type="ECO:0000313" key="8">
    <source>
        <dbReference type="Proteomes" id="UP000660729"/>
    </source>
</evidence>
<comment type="caution">
    <text evidence="7">The sequence shown here is derived from an EMBL/GenBank/DDBJ whole genome shotgun (WGS) entry which is preliminary data.</text>
</comment>
<dbReference type="Proteomes" id="UP000660729">
    <property type="component" value="Unassembled WGS sequence"/>
</dbReference>
<evidence type="ECO:0000256" key="4">
    <source>
        <dbReference type="ARBA" id="ARBA00022989"/>
    </source>
</evidence>
<dbReference type="Pfam" id="PF13520">
    <property type="entry name" value="AA_permease_2"/>
    <property type="match status" value="1"/>
</dbReference>
<dbReference type="PANTHER" id="PTHR45649">
    <property type="entry name" value="AMINO-ACID PERMEASE BAT1"/>
    <property type="match status" value="1"/>
</dbReference>
<dbReference type="OrthoDB" id="3257095at2759"/>
<feature type="transmembrane region" description="Helical" evidence="6">
    <location>
        <begin position="517"/>
        <end position="538"/>
    </location>
</feature>
<dbReference type="Gene3D" id="1.20.1740.10">
    <property type="entry name" value="Amino acid/polyamine transporter I"/>
    <property type="match status" value="1"/>
</dbReference>
<keyword evidence="5 6" id="KW-0472">Membrane</keyword>
<sequence>MIWACKVGWDRSSTLSPLPSRSKRFEDRLVGMASSEFELKSGQHVSIQGAAHDDEFTGPDSTYADQQDMRRLGKKQELRRNFRFTSILGFVAVAMGTWEVTLSATAAGLTNGGTGGMIWMFVGSFVCFGTIVLSLAEMSSMAPTAGGQYHWASEFSPRRYQKFISYIAGWMSTLSWQCGTCSGMFLLGTQIQGLIAITHEDYSPQHWQGYLFVILMVSLGLLLNTWGAKQLPLVEGIILVLHIFGFATVLIVLWILSPKNSAYEVFTTFENSGGWSSIGLSMLVGQVTSIYGLIGSDGAAHMAEETKDASIIVPRCMIWSYLLNVSMGFAMLVTYCFCLTDVEAALDSDSGFPYIYVFQSGTGSTGGAVGLTTVIIVLGLAGATSFFASTSRQTFAFARDKGLPGYNWIGAVNPKLMIPLNAILVTYGFTILLSLINLGSTIAFNAIISLQLLALMSTYAISIGAIALKRLRGEPLPHSRWSLGRFGLPINCFAFLYSCFAMIWVCFPVSTPVAPDSMNYAIVMFTGVFIIALIYYFVQGRHVYQGPVVYVQRRQSEGTF</sequence>
<keyword evidence="3 6" id="KW-0812">Transmembrane</keyword>
<dbReference type="PROSITE" id="PS50062">
    <property type="entry name" value="BCL2_FAMILY"/>
    <property type="match status" value="1"/>
</dbReference>
<dbReference type="AlphaFoldDB" id="A0A8H6RTE0"/>
<evidence type="ECO:0000256" key="3">
    <source>
        <dbReference type="ARBA" id="ARBA00022692"/>
    </source>
</evidence>
<dbReference type="InterPro" id="IPR002293">
    <property type="entry name" value="AA/rel_permease1"/>
</dbReference>
<evidence type="ECO:0000256" key="2">
    <source>
        <dbReference type="ARBA" id="ARBA00022448"/>
    </source>
</evidence>
<keyword evidence="8" id="KW-1185">Reference proteome</keyword>
<feature type="transmembrane region" description="Helical" evidence="6">
    <location>
        <begin position="275"/>
        <end position="294"/>
    </location>
</feature>
<keyword evidence="4 6" id="KW-1133">Transmembrane helix</keyword>
<dbReference type="GO" id="GO:0022857">
    <property type="term" value="F:transmembrane transporter activity"/>
    <property type="evidence" value="ECO:0007669"/>
    <property type="project" value="InterPro"/>
</dbReference>
<keyword evidence="2" id="KW-0813">Transport</keyword>